<keyword evidence="2" id="KW-1185">Reference proteome</keyword>
<dbReference type="AlphaFoldDB" id="A0A7W6CL48"/>
<comment type="caution">
    <text evidence="1">The sequence shown here is derived from an EMBL/GenBank/DDBJ whole genome shotgun (WGS) entry which is preliminary data.</text>
</comment>
<dbReference type="EMBL" id="JACIDX010000001">
    <property type="protein sequence ID" value="MBB3953467.1"/>
    <property type="molecule type" value="Genomic_DNA"/>
</dbReference>
<evidence type="ECO:0000313" key="2">
    <source>
        <dbReference type="Proteomes" id="UP000548867"/>
    </source>
</evidence>
<protein>
    <submittedName>
        <fullName evidence="1">Uncharacterized protein</fullName>
    </submittedName>
</protein>
<organism evidence="1 2">
    <name type="scientific">Novosphingobium sediminicola</name>
    <dbReference type="NCBI Taxonomy" id="563162"/>
    <lineage>
        <taxon>Bacteria</taxon>
        <taxon>Pseudomonadati</taxon>
        <taxon>Pseudomonadota</taxon>
        <taxon>Alphaproteobacteria</taxon>
        <taxon>Sphingomonadales</taxon>
        <taxon>Sphingomonadaceae</taxon>
        <taxon>Novosphingobium</taxon>
    </lineage>
</organism>
<gene>
    <name evidence="1" type="ORF">GGR38_000379</name>
</gene>
<evidence type="ECO:0000313" key="1">
    <source>
        <dbReference type="EMBL" id="MBB3953467.1"/>
    </source>
</evidence>
<sequence>MRKGLSIGPYAAILGALAIGWPQGAQAQMAQRTIEQTIEQNHAESDFSVPDFARPVLAPRQDEHPVSAAEKLRKLDIMLMVTGLRCRTTADNFLEDFQAFEAAHMSELNAAARDLKTQIAAQEGKDAAERALDRIGVGMANQFGGGHPWLDCRALKELAHALAVTQGAAVLQDAADLALGAGPRLAYRP</sequence>
<dbReference type="Proteomes" id="UP000548867">
    <property type="component" value="Unassembled WGS sequence"/>
</dbReference>
<name>A0A7W6CL48_9SPHN</name>
<proteinExistence type="predicted"/>
<reference evidence="1 2" key="1">
    <citation type="submission" date="2020-08" db="EMBL/GenBank/DDBJ databases">
        <title>Genomic Encyclopedia of Type Strains, Phase IV (KMG-IV): sequencing the most valuable type-strain genomes for metagenomic binning, comparative biology and taxonomic classification.</title>
        <authorList>
            <person name="Goeker M."/>
        </authorList>
    </citation>
    <scope>NUCLEOTIDE SEQUENCE [LARGE SCALE GENOMIC DNA]</scope>
    <source>
        <strain evidence="1 2">DSM 27057</strain>
    </source>
</reference>
<accession>A0A7W6CL48</accession>